<evidence type="ECO:0000256" key="1">
    <source>
        <dbReference type="SAM" id="MobiDB-lite"/>
    </source>
</evidence>
<dbReference type="AlphaFoldDB" id="A0A7J6WB99"/>
<comment type="caution">
    <text evidence="2">The sequence shown here is derived from an EMBL/GenBank/DDBJ whole genome shotgun (WGS) entry which is preliminary data.</text>
</comment>
<protein>
    <submittedName>
        <fullName evidence="2">Uncharacterized protein</fullName>
    </submittedName>
</protein>
<reference evidence="2 3" key="1">
    <citation type="submission" date="2020-06" db="EMBL/GenBank/DDBJ databases">
        <title>Transcriptomic and genomic resources for Thalictrum thalictroides and T. hernandezii: Facilitating candidate gene discovery in an emerging model plant lineage.</title>
        <authorList>
            <person name="Arias T."/>
            <person name="Riano-Pachon D.M."/>
            <person name="Di Stilio V.S."/>
        </authorList>
    </citation>
    <scope>NUCLEOTIDE SEQUENCE [LARGE SCALE GENOMIC DNA]</scope>
    <source>
        <strain evidence="3">cv. WT478/WT964</strain>
        <tissue evidence="2">Leaves</tissue>
    </source>
</reference>
<sequence length="107" mass="11284">MHRAAALAAPGSSSSDFRAAVPKRQQAVSGSSAQKAAGSIGQQHTGQLHRAAVVAPCSSTKQHLVAKLTKMGTRQQVIGIGNEQRGIIGELLVLNNKQRFLFIVLTK</sequence>
<feature type="compositionally biased region" description="Low complexity" evidence="1">
    <location>
        <begin position="1"/>
        <end position="15"/>
    </location>
</feature>
<organism evidence="2 3">
    <name type="scientific">Thalictrum thalictroides</name>
    <name type="common">Rue-anemone</name>
    <name type="synonym">Anemone thalictroides</name>
    <dbReference type="NCBI Taxonomy" id="46969"/>
    <lineage>
        <taxon>Eukaryota</taxon>
        <taxon>Viridiplantae</taxon>
        <taxon>Streptophyta</taxon>
        <taxon>Embryophyta</taxon>
        <taxon>Tracheophyta</taxon>
        <taxon>Spermatophyta</taxon>
        <taxon>Magnoliopsida</taxon>
        <taxon>Ranunculales</taxon>
        <taxon>Ranunculaceae</taxon>
        <taxon>Thalictroideae</taxon>
        <taxon>Thalictrum</taxon>
    </lineage>
</organism>
<dbReference type="Proteomes" id="UP000554482">
    <property type="component" value="Unassembled WGS sequence"/>
</dbReference>
<evidence type="ECO:0000313" key="2">
    <source>
        <dbReference type="EMBL" id="KAF5194233.1"/>
    </source>
</evidence>
<accession>A0A7J6WB99</accession>
<evidence type="ECO:0000313" key="3">
    <source>
        <dbReference type="Proteomes" id="UP000554482"/>
    </source>
</evidence>
<keyword evidence="3" id="KW-1185">Reference proteome</keyword>
<name>A0A7J6WB99_THATH</name>
<feature type="compositionally biased region" description="Polar residues" evidence="1">
    <location>
        <begin position="26"/>
        <end position="44"/>
    </location>
</feature>
<feature type="region of interest" description="Disordered" evidence="1">
    <location>
        <begin position="1"/>
        <end position="44"/>
    </location>
</feature>
<proteinExistence type="predicted"/>
<gene>
    <name evidence="2" type="ORF">FRX31_016181</name>
</gene>
<dbReference type="EMBL" id="JABWDY010018988">
    <property type="protein sequence ID" value="KAF5194233.1"/>
    <property type="molecule type" value="Genomic_DNA"/>
</dbReference>